<keyword evidence="4" id="KW-1185">Reference proteome</keyword>
<evidence type="ECO:0000313" key="3">
    <source>
        <dbReference type="EMBL" id="CAD8118816.1"/>
    </source>
</evidence>
<comment type="caution">
    <text evidence="3">The sequence shown here is derived from an EMBL/GenBank/DDBJ whole genome shotgun (WGS) entry which is preliminary data.</text>
</comment>
<feature type="domain" description="Cyclic nucleotide-binding" evidence="2">
    <location>
        <begin position="85"/>
        <end position="200"/>
    </location>
</feature>
<evidence type="ECO:0000256" key="1">
    <source>
        <dbReference type="SAM" id="MobiDB-lite"/>
    </source>
</evidence>
<dbReference type="PROSITE" id="PS00888">
    <property type="entry name" value="CNMP_BINDING_1"/>
    <property type="match status" value="1"/>
</dbReference>
<gene>
    <name evidence="3" type="ORF">PSON_ATCC_30995.1.T1180177</name>
</gene>
<dbReference type="GO" id="GO:0005829">
    <property type="term" value="C:cytosol"/>
    <property type="evidence" value="ECO:0007669"/>
    <property type="project" value="TreeGrafter"/>
</dbReference>
<dbReference type="GO" id="GO:0004862">
    <property type="term" value="F:cAMP-dependent protein kinase inhibitor activity"/>
    <property type="evidence" value="ECO:0007669"/>
    <property type="project" value="TreeGrafter"/>
</dbReference>
<dbReference type="EMBL" id="CAJJDN010000118">
    <property type="protein sequence ID" value="CAD8118816.1"/>
    <property type="molecule type" value="Genomic_DNA"/>
</dbReference>
<dbReference type="InterPro" id="IPR000595">
    <property type="entry name" value="cNMP-bd_dom"/>
</dbReference>
<dbReference type="SMART" id="SM00100">
    <property type="entry name" value="cNMP"/>
    <property type="match status" value="2"/>
</dbReference>
<dbReference type="GO" id="GO:0005952">
    <property type="term" value="C:cAMP-dependent protein kinase complex"/>
    <property type="evidence" value="ECO:0007669"/>
    <property type="project" value="InterPro"/>
</dbReference>
<feature type="region of interest" description="Disordered" evidence="1">
    <location>
        <begin position="18"/>
        <end position="46"/>
    </location>
</feature>
<evidence type="ECO:0000313" key="4">
    <source>
        <dbReference type="Proteomes" id="UP000692954"/>
    </source>
</evidence>
<dbReference type="FunFam" id="2.60.120.10:FF:000154">
    <property type="entry name" value="cGMP-dependent protein kinase 1-4"/>
    <property type="match status" value="1"/>
</dbReference>
<dbReference type="InterPro" id="IPR050503">
    <property type="entry name" value="cAMP-dep_PK_reg_su-like"/>
</dbReference>
<dbReference type="GO" id="GO:0034236">
    <property type="term" value="F:protein kinase A catalytic subunit binding"/>
    <property type="evidence" value="ECO:0007669"/>
    <property type="project" value="TreeGrafter"/>
</dbReference>
<dbReference type="Proteomes" id="UP000692954">
    <property type="component" value="Unassembled WGS sequence"/>
</dbReference>
<dbReference type="InterPro" id="IPR018488">
    <property type="entry name" value="cNMP-bd_CS"/>
</dbReference>
<feature type="domain" description="Cyclic nucleotide-binding" evidence="2">
    <location>
        <begin position="203"/>
        <end position="319"/>
    </location>
</feature>
<dbReference type="Pfam" id="PF00027">
    <property type="entry name" value="cNMP_binding"/>
    <property type="match status" value="2"/>
</dbReference>
<protein>
    <recommendedName>
        <fullName evidence="2">Cyclic nucleotide-binding domain-containing protein</fullName>
    </recommendedName>
</protein>
<dbReference type="CDD" id="cd00038">
    <property type="entry name" value="CAP_ED"/>
    <property type="match status" value="2"/>
</dbReference>
<dbReference type="PANTHER" id="PTHR11635">
    <property type="entry name" value="CAMP-DEPENDENT PROTEIN KINASE REGULATORY CHAIN"/>
    <property type="match status" value="1"/>
</dbReference>
<evidence type="ECO:0000259" key="2">
    <source>
        <dbReference type="PROSITE" id="PS50042"/>
    </source>
</evidence>
<dbReference type="PANTHER" id="PTHR11635:SF152">
    <property type="entry name" value="CAMP-DEPENDENT PROTEIN KINASE TYPE I REGULATORY SUBUNIT-RELATED"/>
    <property type="match status" value="1"/>
</dbReference>
<dbReference type="PROSITE" id="PS50042">
    <property type="entry name" value="CNMP_BINDING_3"/>
    <property type="match status" value="2"/>
</dbReference>
<sequence>MGVCISKIEQTQPEITMDSMPIGQGQKGNYSMNSLPAEPRRGDKKRQAKIEVVEEQIHENVVKQQKEKSPFDFQMILNAFGNHFLFAQLNNDDKSKLIDEMYYVTTRNADYIFKQGDKATLFFIIERGDCKIIINEEVKRVLKKSEYFGELALMYHAPRSASVQAIGDCGFWVLERKKFRKAVEDIQQKAYEINRKFLDQVKFFDFMTEEQRDNIANVLITLKFKQGEIIVNEGDMANSFYIIQKGIVEVTKQGQFLRYMNQGDSFGEQALFGNCVRGATVKANDQDVNLLSLSREDITTILGEKIQLIVNHLYKYAEMGI</sequence>
<dbReference type="GO" id="GO:0030552">
    <property type="term" value="F:cAMP binding"/>
    <property type="evidence" value="ECO:0007669"/>
    <property type="project" value="TreeGrafter"/>
</dbReference>
<proteinExistence type="predicted"/>
<dbReference type="OrthoDB" id="434564at2759"/>
<dbReference type="AlphaFoldDB" id="A0A8S1QST2"/>
<accession>A0A8S1QST2</accession>
<dbReference type="PROSITE" id="PS00889">
    <property type="entry name" value="CNMP_BINDING_2"/>
    <property type="match status" value="1"/>
</dbReference>
<dbReference type="FunFam" id="2.60.120.10:FF:000089">
    <property type="entry name" value="cGMP-dependent protein kinase 5-1"/>
    <property type="match status" value="1"/>
</dbReference>
<reference evidence="3" key="1">
    <citation type="submission" date="2021-01" db="EMBL/GenBank/DDBJ databases">
        <authorList>
            <consortium name="Genoscope - CEA"/>
            <person name="William W."/>
        </authorList>
    </citation>
    <scope>NUCLEOTIDE SEQUENCE</scope>
</reference>
<organism evidence="3 4">
    <name type="scientific">Paramecium sonneborni</name>
    <dbReference type="NCBI Taxonomy" id="65129"/>
    <lineage>
        <taxon>Eukaryota</taxon>
        <taxon>Sar</taxon>
        <taxon>Alveolata</taxon>
        <taxon>Ciliophora</taxon>
        <taxon>Intramacronucleata</taxon>
        <taxon>Oligohymenophorea</taxon>
        <taxon>Peniculida</taxon>
        <taxon>Parameciidae</taxon>
        <taxon>Paramecium</taxon>
    </lineage>
</organism>
<name>A0A8S1QST2_9CILI</name>